<evidence type="ECO:0000313" key="1">
    <source>
        <dbReference type="EMBL" id="MFD1462608.1"/>
    </source>
</evidence>
<protein>
    <submittedName>
        <fullName evidence="1">DUF1259 domain-containing protein</fullName>
    </submittedName>
</protein>
<accession>A0ABW4DF42</accession>
<dbReference type="RefSeq" id="WP_322098772.1">
    <property type="nucleotide sequence ID" value="NZ_JAFFQR010000112.1"/>
</dbReference>
<dbReference type="InterPro" id="IPR011094">
    <property type="entry name" value="Uncharacterised_LppY/LpqO"/>
</dbReference>
<sequence length="137" mass="15485">MIMKMIKKSLCDRLAKIVGGTGMVVNGACVVQRLRNNLNLRILGRRSKSPLTIPFLLSFESKDSRGRTLNLGETVILEREINPFVSQLRKHGIIVTAIHNHWLFQNVCFKYIHWENVGDPVTFARNSTDAAKKVGIL</sequence>
<organism evidence="1 2">
    <name type="scientific">Paenibacillus farraposensis</name>
    <dbReference type="NCBI Taxonomy" id="2807095"/>
    <lineage>
        <taxon>Bacteria</taxon>
        <taxon>Bacillati</taxon>
        <taxon>Bacillota</taxon>
        <taxon>Bacilli</taxon>
        <taxon>Bacillales</taxon>
        <taxon>Paenibacillaceae</taxon>
        <taxon>Paenibacillus</taxon>
    </lineage>
</organism>
<dbReference type="Proteomes" id="UP001597340">
    <property type="component" value="Unassembled WGS sequence"/>
</dbReference>
<reference evidence="2" key="1">
    <citation type="journal article" date="2019" name="Int. J. Syst. Evol. Microbiol.">
        <title>The Global Catalogue of Microorganisms (GCM) 10K type strain sequencing project: providing services to taxonomists for standard genome sequencing and annotation.</title>
        <authorList>
            <consortium name="The Broad Institute Genomics Platform"/>
            <consortium name="The Broad Institute Genome Sequencing Center for Infectious Disease"/>
            <person name="Wu L."/>
            <person name="Ma J."/>
        </authorList>
    </citation>
    <scope>NUCLEOTIDE SEQUENCE [LARGE SCALE GENOMIC DNA]</scope>
    <source>
        <strain evidence="2">CCM 9147</strain>
    </source>
</reference>
<proteinExistence type="predicted"/>
<evidence type="ECO:0000313" key="2">
    <source>
        <dbReference type="Proteomes" id="UP001597340"/>
    </source>
</evidence>
<dbReference type="EMBL" id="JBHTNZ010000019">
    <property type="protein sequence ID" value="MFD1462608.1"/>
    <property type="molecule type" value="Genomic_DNA"/>
</dbReference>
<dbReference type="Pfam" id="PF07485">
    <property type="entry name" value="DUF1529"/>
    <property type="match status" value="1"/>
</dbReference>
<name>A0ABW4DF42_9BACL</name>
<comment type="caution">
    <text evidence="1">The sequence shown here is derived from an EMBL/GenBank/DDBJ whole genome shotgun (WGS) entry which is preliminary data.</text>
</comment>
<gene>
    <name evidence="1" type="ORF">ACFQ5D_14615</name>
</gene>
<keyword evidence="2" id="KW-1185">Reference proteome</keyword>